<dbReference type="NCBIfam" id="NF005919">
    <property type="entry name" value="PRK07920.1"/>
    <property type="match status" value="1"/>
</dbReference>
<keyword evidence="8" id="KW-1185">Reference proteome</keyword>
<keyword evidence="6" id="KW-0012">Acyltransferase</keyword>
<dbReference type="PANTHER" id="PTHR30606:SF10">
    <property type="entry name" value="PHOSPHATIDYLINOSITOL MANNOSIDE ACYLTRANSFERASE"/>
    <property type="match status" value="1"/>
</dbReference>
<dbReference type="InterPro" id="IPR004960">
    <property type="entry name" value="LipA_acyltrans"/>
</dbReference>
<evidence type="ECO:0000256" key="4">
    <source>
        <dbReference type="ARBA" id="ARBA00022679"/>
    </source>
</evidence>
<dbReference type="Proteomes" id="UP000256269">
    <property type="component" value="Unassembled WGS sequence"/>
</dbReference>
<keyword evidence="4 7" id="KW-0808">Transferase</keyword>
<comment type="caution">
    <text evidence="7">The sequence shown here is derived from an EMBL/GenBank/DDBJ whole genome shotgun (WGS) entry which is preliminary data.</text>
</comment>
<keyword evidence="3" id="KW-0997">Cell inner membrane</keyword>
<dbReference type="PANTHER" id="PTHR30606">
    <property type="entry name" value="LIPID A BIOSYNTHESIS LAUROYL ACYLTRANSFERASE"/>
    <property type="match status" value="1"/>
</dbReference>
<dbReference type="GO" id="GO:0016746">
    <property type="term" value="F:acyltransferase activity"/>
    <property type="evidence" value="ECO:0007669"/>
    <property type="project" value="UniProtKB-KW"/>
</dbReference>
<sequence>MKGLLVTAAFRAGWALARLAPEQVAVGAFQWGADLATRRGGPGVEQLRRNLARVVPRAGAAELDDLVARGMRSYARYWCETFRLRPDDVDAVHQAVERTATGQENLHAACAEGNGVILALPHCGSWDLAGVWLLGHSRQVSVVVQRLRPESLYRSFTRARERLGFDVVPSAGGEIRPTEHLAQRLRAGGVVCLFADRDLTANGVPVTFFGGTTRMPAGPAYLAATTGATLLPVGTWFTETGWGLRVHPPVKVNGIEGIGAATQALADVFAADIAAHPEDWHMLQRLWLAEEPAQNED</sequence>
<evidence type="ECO:0000313" key="8">
    <source>
        <dbReference type="Proteomes" id="UP000256269"/>
    </source>
</evidence>
<keyword evidence="2" id="KW-1003">Cell membrane</keyword>
<name>A0A3E0HFT6_9PSEU</name>
<dbReference type="GO" id="GO:0005886">
    <property type="term" value="C:plasma membrane"/>
    <property type="evidence" value="ECO:0007669"/>
    <property type="project" value="UniProtKB-SubCell"/>
</dbReference>
<evidence type="ECO:0000256" key="6">
    <source>
        <dbReference type="ARBA" id="ARBA00023315"/>
    </source>
</evidence>
<reference evidence="7 8" key="1">
    <citation type="submission" date="2018-08" db="EMBL/GenBank/DDBJ databases">
        <title>Genomic Encyclopedia of Archaeal and Bacterial Type Strains, Phase II (KMG-II): from individual species to whole genera.</title>
        <authorList>
            <person name="Goeker M."/>
        </authorList>
    </citation>
    <scope>NUCLEOTIDE SEQUENCE [LARGE SCALE GENOMIC DNA]</scope>
    <source>
        <strain evidence="7 8">DSM 45791</strain>
    </source>
</reference>
<comment type="subcellular location">
    <subcellularLocation>
        <location evidence="1">Cell inner membrane</location>
    </subcellularLocation>
</comment>
<dbReference type="RefSeq" id="WP_116176560.1">
    <property type="nucleotide sequence ID" value="NZ_CP144375.1"/>
</dbReference>
<accession>A0A3E0HFT6</accession>
<keyword evidence="5" id="KW-0472">Membrane</keyword>
<dbReference type="Pfam" id="PF03279">
    <property type="entry name" value="Lip_A_acyltrans"/>
    <property type="match status" value="1"/>
</dbReference>
<dbReference type="GO" id="GO:0009247">
    <property type="term" value="P:glycolipid biosynthetic process"/>
    <property type="evidence" value="ECO:0007669"/>
    <property type="project" value="UniProtKB-ARBA"/>
</dbReference>
<evidence type="ECO:0000256" key="1">
    <source>
        <dbReference type="ARBA" id="ARBA00004533"/>
    </source>
</evidence>
<organism evidence="7 8">
    <name type="scientific">Kutzneria buriramensis</name>
    <dbReference type="NCBI Taxonomy" id="1045776"/>
    <lineage>
        <taxon>Bacteria</taxon>
        <taxon>Bacillati</taxon>
        <taxon>Actinomycetota</taxon>
        <taxon>Actinomycetes</taxon>
        <taxon>Pseudonocardiales</taxon>
        <taxon>Pseudonocardiaceae</taxon>
        <taxon>Kutzneria</taxon>
    </lineage>
</organism>
<protein>
    <submittedName>
        <fullName evidence="7">KDO2-lipid IV(A) lauroyltransferase</fullName>
    </submittedName>
</protein>
<dbReference type="OrthoDB" id="9803456at2"/>
<evidence type="ECO:0000256" key="2">
    <source>
        <dbReference type="ARBA" id="ARBA00022475"/>
    </source>
</evidence>
<evidence type="ECO:0000256" key="3">
    <source>
        <dbReference type="ARBA" id="ARBA00022519"/>
    </source>
</evidence>
<dbReference type="EMBL" id="QUNO01000008">
    <property type="protein sequence ID" value="REH44613.1"/>
    <property type="molecule type" value="Genomic_DNA"/>
</dbReference>
<dbReference type="CDD" id="cd07984">
    <property type="entry name" value="LPLAT_LABLAT-like"/>
    <property type="match status" value="1"/>
</dbReference>
<dbReference type="AlphaFoldDB" id="A0A3E0HFT6"/>
<evidence type="ECO:0000313" key="7">
    <source>
        <dbReference type="EMBL" id="REH44613.1"/>
    </source>
</evidence>
<evidence type="ECO:0000256" key="5">
    <source>
        <dbReference type="ARBA" id="ARBA00023136"/>
    </source>
</evidence>
<gene>
    <name evidence="7" type="ORF">BCF44_10893</name>
</gene>
<proteinExistence type="predicted"/>